<keyword evidence="2" id="KW-1185">Reference proteome</keyword>
<dbReference type="AlphaFoldDB" id="A0A392Q511"/>
<reference evidence="1 2" key="1">
    <citation type="journal article" date="2018" name="Front. Plant Sci.">
        <title>Red Clover (Trifolium pratense) and Zigzag Clover (T. medium) - A Picture of Genomic Similarities and Differences.</title>
        <authorList>
            <person name="Dluhosova J."/>
            <person name="Istvanek J."/>
            <person name="Nedelnik J."/>
            <person name="Repkova J."/>
        </authorList>
    </citation>
    <scope>NUCLEOTIDE SEQUENCE [LARGE SCALE GENOMIC DNA]</scope>
    <source>
        <strain evidence="2">cv. 10/8</strain>
        <tissue evidence="1">Leaf</tissue>
    </source>
</reference>
<accession>A0A392Q511</accession>
<organism evidence="1 2">
    <name type="scientific">Trifolium medium</name>
    <dbReference type="NCBI Taxonomy" id="97028"/>
    <lineage>
        <taxon>Eukaryota</taxon>
        <taxon>Viridiplantae</taxon>
        <taxon>Streptophyta</taxon>
        <taxon>Embryophyta</taxon>
        <taxon>Tracheophyta</taxon>
        <taxon>Spermatophyta</taxon>
        <taxon>Magnoliopsida</taxon>
        <taxon>eudicotyledons</taxon>
        <taxon>Gunneridae</taxon>
        <taxon>Pentapetalae</taxon>
        <taxon>rosids</taxon>
        <taxon>fabids</taxon>
        <taxon>Fabales</taxon>
        <taxon>Fabaceae</taxon>
        <taxon>Papilionoideae</taxon>
        <taxon>50 kb inversion clade</taxon>
        <taxon>NPAAA clade</taxon>
        <taxon>Hologalegina</taxon>
        <taxon>IRL clade</taxon>
        <taxon>Trifolieae</taxon>
        <taxon>Trifolium</taxon>
    </lineage>
</organism>
<comment type="caution">
    <text evidence="1">The sequence shown here is derived from an EMBL/GenBank/DDBJ whole genome shotgun (WGS) entry which is preliminary data.</text>
</comment>
<dbReference type="PANTHER" id="PTHR31286">
    <property type="entry name" value="GLYCINE-RICH CELL WALL STRUCTURAL PROTEIN 1.8-LIKE"/>
    <property type="match status" value="1"/>
</dbReference>
<proteinExistence type="predicted"/>
<name>A0A392Q511_9FABA</name>
<evidence type="ECO:0000313" key="2">
    <source>
        <dbReference type="Proteomes" id="UP000265520"/>
    </source>
</evidence>
<dbReference type="EMBL" id="LXQA010115008">
    <property type="protein sequence ID" value="MCI19483.1"/>
    <property type="molecule type" value="Genomic_DNA"/>
</dbReference>
<sequence length="53" mass="6244">MWIRLMDLPLEYWRPKLLFEIANGVGPPLMIDESTKRRAFGHYGRVLVEIDIS</sequence>
<dbReference type="PANTHER" id="PTHR31286:SF60">
    <property type="entry name" value="PROTEIN, PUTATIVE-RELATED"/>
    <property type="match status" value="1"/>
</dbReference>
<protein>
    <submittedName>
        <fullName evidence="1">Defensin-like protein</fullName>
    </submittedName>
</protein>
<dbReference type="InterPro" id="IPR040256">
    <property type="entry name" value="At4g02000-like"/>
</dbReference>
<dbReference type="Proteomes" id="UP000265520">
    <property type="component" value="Unassembled WGS sequence"/>
</dbReference>
<feature type="non-terminal residue" evidence="1">
    <location>
        <position position="53"/>
    </location>
</feature>
<evidence type="ECO:0000313" key="1">
    <source>
        <dbReference type="EMBL" id="MCI19483.1"/>
    </source>
</evidence>